<feature type="compositionally biased region" description="Low complexity" evidence="9">
    <location>
        <begin position="1482"/>
        <end position="1498"/>
    </location>
</feature>
<feature type="compositionally biased region" description="Low complexity" evidence="9">
    <location>
        <begin position="1546"/>
        <end position="1559"/>
    </location>
</feature>
<evidence type="ECO:0000256" key="2">
    <source>
        <dbReference type="ARBA" id="ARBA00009354"/>
    </source>
</evidence>
<feature type="region of interest" description="Disordered" evidence="9">
    <location>
        <begin position="806"/>
        <end position="841"/>
    </location>
</feature>
<feature type="region of interest" description="Disordered" evidence="9">
    <location>
        <begin position="976"/>
        <end position="1042"/>
    </location>
</feature>
<evidence type="ECO:0000256" key="4">
    <source>
        <dbReference type="ARBA" id="ARBA00023015"/>
    </source>
</evidence>
<evidence type="ECO:0000256" key="1">
    <source>
        <dbReference type="ARBA" id="ARBA00004123"/>
    </source>
</evidence>
<evidence type="ECO:0000256" key="6">
    <source>
        <dbReference type="ARBA" id="ARBA00023163"/>
    </source>
</evidence>
<dbReference type="InterPro" id="IPR009401">
    <property type="entry name" value="Med13_C"/>
</dbReference>
<feature type="region of interest" description="Disordered" evidence="9">
    <location>
        <begin position="1482"/>
        <end position="1599"/>
    </location>
</feature>
<comment type="subcellular location">
    <subcellularLocation>
        <location evidence="1 8">Nucleus</location>
    </subcellularLocation>
</comment>
<evidence type="ECO:0000256" key="9">
    <source>
        <dbReference type="SAM" id="MobiDB-lite"/>
    </source>
</evidence>
<feature type="region of interest" description="Disordered" evidence="9">
    <location>
        <begin position="716"/>
        <end position="788"/>
    </location>
</feature>
<keyword evidence="6 8" id="KW-0804">Transcription</keyword>
<feature type="compositionally biased region" description="Basic and acidic residues" evidence="9">
    <location>
        <begin position="823"/>
        <end position="833"/>
    </location>
</feature>
<feature type="compositionally biased region" description="Basic and acidic residues" evidence="9">
    <location>
        <begin position="2000"/>
        <end position="2010"/>
    </location>
</feature>
<feature type="compositionally biased region" description="Acidic residues" evidence="9">
    <location>
        <begin position="732"/>
        <end position="743"/>
    </location>
</feature>
<sequence>MMSSCFVPNGASLEDCHSNLFCLADLTGIKWKCFVWQGPTSSPILFPVTEEDPILCSFSRCLKADVLSVWRRHQTPGRRELWIFWWGDDPNFAELVHHDLSCNEDGSWDSGLTYECRTLLFKAIHNLLERCLMNRSFVRIGKWFVKPYEKDEKPINKSEHLSCSFTFFVHGDSNVCTSVEINQHQPVYLLSEEHLTLAQQSSSSVQVILSPYGLSGTLTGQSFKLSDPPTQKLIEEWKQFYPIGPKTKEVTDDKMVDLDWEDDSLAAVEVVVGKSAEHIKSSTSSQLMCNKSTSNHSCGAAGVRMLYPASLVLVAQSDIPVVATVSSSTSSGSYSGGQLSHMVHGDTGISSVTLTPPTSPEEAQAVSQPAQKWVKLSAMSGAFSVDSSSHHGGKIPRRLASQMVERVWQECNINRAQNKRKFSTMSNGVCEEETDKASVWDFVESSQRSQCSCSRLKNQKQRACSTPGHPPSAGQPPQPSTKHKMAEKLEKGDKQQKRPQAPFHHRSSLCEEQPNVEQGDAVHRLCLQGHEDSRYPSLHHGDVTSSKTPMMHGSTDEMAGSPQPPPLSPHPCERVEVTADGLTTSSLPLHQHFYPPSSEPCLVPQKPPDDSPLDPLPLPCPPPYPESLEATVYVGSAVNPNKDTTHNPWRYFRVPGGKNADFHTPQLPVVMLFEDGNRAGGQDGVVSVTEFMSSSKRPLKVSEDLVKMYEQKKNQHLSAAVCDGDQERESDPYAFEEGDEEFTFSDKDKKPGAERETGKKNKRDDGSVSSSDDAQGSGGSKPLPTTSLIHETDLVVSINDLDNLFNSDEDDLTPGSRRAAGGAEEKFGRKEPKPAAPDPLPYSADLHQMFPTPPSLEQHIIMGYSPINMGNTESAAGLSLLDGAISGNFKMEVEEGFCSPKPSEIKDFSYVFKPESCQALVGCSLYAPLKMLPSQCLLPIKLPEECVYRPSWTVGKLEMLQPMAAMTFLNKDSNIPSVGSAAEQDQSCTPQTHNTFMSNSAPPSNSGAGILPSPATPRISAPMPRTPRTPRTPRGPASVQGSLKYENSDLYSPASTPSTCRPLNSVEPATVPSIPEAHSLYFTLILSESVMNLFKDCNFDSCCICVCNMDITGADVGVYISDPNMDSQYSSMDPCSCGFSAVMNRRYGNGAGLFLEDEMDIMGRGSDAGRETEKHFEAVRTACLQRGAALKEQVPDDLILLLQDLCTNPFSPIIRPEHPSTSLKPPMRLEERDYYSDCYLALEHGRQFMDNMSGGKVDETLVKSSSLHHWAKRNAFDMNMLFSQDVLRMLLSLQPVLQDTIQKKRSVRSWGVQGPLTWQQFHKMAGRGSYGTDESPEPLPIPTLLVGNEYDFVVLSPFALPYWEKLLLDPYSSQRDIGYMVVCPDNEALLNGARTFFRDLTAVYESCRLGQHRPIAKSHTDGIVTVSDTGSKALTDQTLTDWLPKTINSSSEVFNKLKLYAQVCCHDLASILASQSLDSSLLSQRNPTSSTQTSSSGSPVTAAQNATPSTNSTSSTNTTTTTTSTTPSSCSQGIGTMPSSKPNSLPPFGGLQSSQPSGGQSAGTLGDGTSATSQPQVQSEPAESTMEREKVGVPTDGDSHAVTYPPAIVIYIVNPFSYEETGQGGNSSVWTMGLLRCYLEMLQSLPPHIRNAVYVQIIPSQYLLQPVWSEERRIYAQHLKSLAFSVYTQCRRRLPTSTNVKTLTGFGPGLAIDTALQSKERPECLHLYAPPFVLAPVKDKQTELGETFGEAAQKYNVLFVAYCLSHDQRWLLASCTDQYGELLETCVISIDVPNRARRKKGSARRQGLQKLWEWCLGLVQMTSLPWRIVIGRLGRIGHGELRDWSIMLSRRNLQSLSRRLKEMCRMCGISAADSPSILSTCLVAMEPQASFVIMPDSVSTGSVFGRSTTLNMQSQLNTPQDTSCTHILVFPTSAGLQAFNPNNDVTDGMGGMDGILDLLAENDLVDPDLINILPNSPTTSPVQSPGSHYHHGGDGSKGQSTDRMESHDESPNILQQPMALGYFVSTAKAGPLPDWFWSSCPQAKNQCPLFLKASLHLNVSSVQSDELLHSKHSHPLDSSHTSDVLRFVLEQYNALSWLTCDPATQDRRSCLPVHFVVLNQMYNFIMNML</sequence>
<evidence type="ECO:0000259" key="11">
    <source>
        <dbReference type="Pfam" id="PF18296"/>
    </source>
</evidence>
<dbReference type="GO" id="GO:0045944">
    <property type="term" value="P:positive regulation of transcription by RNA polymerase II"/>
    <property type="evidence" value="ECO:0007669"/>
    <property type="project" value="TreeGrafter"/>
</dbReference>
<organism evidence="12 13">
    <name type="scientific">Sinocyclocheilus rhinocerous</name>
    <dbReference type="NCBI Taxonomy" id="307959"/>
    <lineage>
        <taxon>Eukaryota</taxon>
        <taxon>Metazoa</taxon>
        <taxon>Chordata</taxon>
        <taxon>Craniata</taxon>
        <taxon>Vertebrata</taxon>
        <taxon>Euteleostomi</taxon>
        <taxon>Actinopterygii</taxon>
        <taxon>Neopterygii</taxon>
        <taxon>Teleostei</taxon>
        <taxon>Ostariophysi</taxon>
        <taxon>Cypriniformes</taxon>
        <taxon>Cyprinidae</taxon>
        <taxon>Cyprininae</taxon>
        <taxon>Sinocyclocheilus</taxon>
    </lineage>
</organism>
<feature type="compositionally biased region" description="Pro residues" evidence="9">
    <location>
        <begin position="468"/>
        <end position="479"/>
    </location>
</feature>
<accession>A0A673H4H5</accession>
<dbReference type="PANTHER" id="PTHR48249">
    <property type="entry name" value="MEDIATOR OF RNA POLYMERASE II TRANSCRIPTION SUBUNIT 13"/>
    <property type="match status" value="1"/>
</dbReference>
<feature type="region of interest" description="Disordered" evidence="9">
    <location>
        <begin position="461"/>
        <end position="516"/>
    </location>
</feature>
<evidence type="ECO:0000256" key="7">
    <source>
        <dbReference type="ARBA" id="ARBA00023242"/>
    </source>
</evidence>
<dbReference type="PANTHER" id="PTHR48249:SF4">
    <property type="entry name" value="MEDIATOR OF RNA POLYMERASE II TRANSCRIPTION SUBUNIT 13"/>
    <property type="match status" value="1"/>
</dbReference>
<feature type="compositionally biased region" description="Low complexity" evidence="9">
    <location>
        <begin position="1507"/>
        <end position="1529"/>
    </location>
</feature>
<feature type="compositionally biased region" description="Basic and acidic residues" evidence="9">
    <location>
        <begin position="484"/>
        <end position="496"/>
    </location>
</feature>
<dbReference type="Proteomes" id="UP000472270">
    <property type="component" value="Unassembled WGS sequence"/>
</dbReference>
<feature type="domain" description="MID" evidence="11">
    <location>
        <begin position="1375"/>
        <end position="1692"/>
    </location>
</feature>
<keyword evidence="13" id="KW-1185">Reference proteome</keyword>
<evidence type="ECO:0000256" key="5">
    <source>
        <dbReference type="ARBA" id="ARBA00023159"/>
    </source>
</evidence>
<gene>
    <name evidence="12" type="primary">LOC107726096</name>
</gene>
<comment type="function">
    <text evidence="8">Component of the Mediator complex, a coactivator involved in regulated transcription of nearly all RNA polymerase II-dependent genes. Mediator functions as a bridge to convey information from gene-specific regulatory proteins to the basal RNA polymerase II transcription machinery. Mediator is recruited to promoters by direct interactions with regulatory proteins and serves as a scaffold for the assembly of a functional preinitiation complex with RNA polymerase II and the general transcription factors.</text>
</comment>
<keyword evidence="3 8" id="KW-0678">Repressor</keyword>
<feature type="region of interest" description="Disordered" evidence="9">
    <location>
        <begin position="1972"/>
        <end position="2010"/>
    </location>
</feature>
<dbReference type="GO" id="GO:0016592">
    <property type="term" value="C:mediator complex"/>
    <property type="evidence" value="ECO:0007669"/>
    <property type="project" value="InterPro"/>
</dbReference>
<feature type="region of interest" description="Disordered" evidence="9">
    <location>
        <begin position="532"/>
        <end position="573"/>
    </location>
</feature>
<proteinExistence type="inferred from homology"/>
<comment type="similarity">
    <text evidence="2 8">Belongs to the Mediator complex subunit 13 family.</text>
</comment>
<evidence type="ECO:0000256" key="8">
    <source>
        <dbReference type="RuleBase" id="RU364134"/>
    </source>
</evidence>
<feature type="domain" description="Mediator complex subunit Med13 C-terminal" evidence="10">
    <location>
        <begin position="1728"/>
        <end position="2118"/>
    </location>
</feature>
<keyword evidence="5 8" id="KW-0010">Activator</keyword>
<feature type="compositionally biased region" description="Polar residues" evidence="9">
    <location>
        <begin position="1530"/>
        <end position="1543"/>
    </location>
</feature>
<evidence type="ECO:0000313" key="13">
    <source>
        <dbReference type="Proteomes" id="UP000472270"/>
    </source>
</evidence>
<feature type="compositionally biased region" description="Polar residues" evidence="9">
    <location>
        <begin position="976"/>
        <end position="1007"/>
    </location>
</feature>
<keyword evidence="7 8" id="KW-0539">Nucleus</keyword>
<feature type="compositionally biased region" description="Polar residues" evidence="9">
    <location>
        <begin position="1567"/>
        <end position="1582"/>
    </location>
</feature>
<feature type="compositionally biased region" description="Basic and acidic residues" evidence="9">
    <location>
        <begin position="744"/>
        <end position="766"/>
    </location>
</feature>
<feature type="compositionally biased region" description="Basic and acidic residues" evidence="9">
    <location>
        <begin position="532"/>
        <end position="542"/>
    </location>
</feature>
<dbReference type="GO" id="GO:0003713">
    <property type="term" value="F:transcription coactivator activity"/>
    <property type="evidence" value="ECO:0007669"/>
    <property type="project" value="TreeGrafter"/>
</dbReference>
<protein>
    <recommendedName>
        <fullName evidence="8">Mediator of RNA polymerase II transcription subunit 13</fullName>
    </recommendedName>
</protein>
<dbReference type="Pfam" id="PF18296">
    <property type="entry name" value="MID_MedPIWI"/>
    <property type="match status" value="1"/>
</dbReference>
<name>A0A673H4H5_9TELE</name>
<reference evidence="12" key="2">
    <citation type="submission" date="2025-09" db="UniProtKB">
        <authorList>
            <consortium name="Ensembl"/>
        </authorList>
    </citation>
    <scope>IDENTIFICATION</scope>
</reference>
<evidence type="ECO:0000259" key="10">
    <source>
        <dbReference type="Pfam" id="PF06333"/>
    </source>
</evidence>
<dbReference type="InterPro" id="IPR051139">
    <property type="entry name" value="Mediator_complx_sub13"/>
</dbReference>
<dbReference type="Ensembl" id="ENSSRHT00000021014.1">
    <property type="protein sequence ID" value="ENSSRHP00000020366.1"/>
    <property type="gene ID" value="ENSSRHG00000008997.1"/>
</dbReference>
<feature type="region of interest" description="Disordered" evidence="9">
    <location>
        <begin position="586"/>
        <end position="616"/>
    </location>
</feature>
<evidence type="ECO:0000256" key="3">
    <source>
        <dbReference type="ARBA" id="ARBA00022491"/>
    </source>
</evidence>
<feature type="compositionally biased region" description="Polar residues" evidence="9">
    <location>
        <begin position="1973"/>
        <end position="1986"/>
    </location>
</feature>
<reference evidence="12" key="1">
    <citation type="submission" date="2025-08" db="UniProtKB">
        <authorList>
            <consortium name="Ensembl"/>
        </authorList>
    </citation>
    <scope>IDENTIFICATION</scope>
</reference>
<comment type="subunit">
    <text evidence="8">Component of the Mediator complex.</text>
</comment>
<dbReference type="InterPro" id="IPR041285">
    <property type="entry name" value="MID_MedPIWI"/>
</dbReference>
<dbReference type="Pfam" id="PF06333">
    <property type="entry name" value="Med13_C"/>
    <property type="match status" value="1"/>
</dbReference>
<evidence type="ECO:0000313" key="12">
    <source>
        <dbReference type="Ensembl" id="ENSSRHP00000020366.1"/>
    </source>
</evidence>
<keyword evidence="4 8" id="KW-0805">Transcription regulation</keyword>